<dbReference type="EMBL" id="VBSB01000007">
    <property type="protein sequence ID" value="NTY60267.1"/>
    <property type="molecule type" value="Genomic_DNA"/>
</dbReference>
<gene>
    <name evidence="2" type="ORF">FEG63_11990</name>
</gene>
<dbReference type="Proteomes" id="UP000708347">
    <property type="component" value="Unassembled WGS sequence"/>
</dbReference>
<evidence type="ECO:0000256" key="1">
    <source>
        <dbReference type="SAM" id="MobiDB-lite"/>
    </source>
</evidence>
<evidence type="ECO:0000313" key="3">
    <source>
        <dbReference type="Proteomes" id="UP000708347"/>
    </source>
</evidence>
<keyword evidence="3" id="KW-1185">Reference proteome</keyword>
<feature type="compositionally biased region" description="Basic and acidic residues" evidence="1">
    <location>
        <begin position="55"/>
        <end position="70"/>
    </location>
</feature>
<organism evidence="2 3">
    <name type="scientific">Mycolicibacterium sphagni</name>
    <dbReference type="NCBI Taxonomy" id="1786"/>
    <lineage>
        <taxon>Bacteria</taxon>
        <taxon>Bacillati</taxon>
        <taxon>Actinomycetota</taxon>
        <taxon>Actinomycetes</taxon>
        <taxon>Mycobacteriales</taxon>
        <taxon>Mycobacteriaceae</taxon>
        <taxon>Mycolicibacterium</taxon>
    </lineage>
</organism>
<accession>A0ABX2JTU3</accession>
<proteinExistence type="predicted"/>
<comment type="caution">
    <text evidence="2">The sequence shown here is derived from an EMBL/GenBank/DDBJ whole genome shotgun (WGS) entry which is preliminary data.</text>
</comment>
<name>A0ABX2JTU3_9MYCO</name>
<reference evidence="2 3" key="1">
    <citation type="submission" date="2019-05" db="EMBL/GenBank/DDBJ databases">
        <title>Mycolicibacterium sphagni ENV482 genome assembly.</title>
        <authorList>
            <person name="Chen W."/>
            <person name="Faulkner N.W."/>
            <person name="Hyman M.R."/>
        </authorList>
    </citation>
    <scope>NUCLEOTIDE SEQUENCE [LARGE SCALE GENOMIC DNA]</scope>
    <source>
        <strain evidence="2 3">ENV482</strain>
    </source>
</reference>
<sequence>MTDRESFPDDVPVADAIEQHRPAAESAELDTVDPEERVPIDESAAPLETNESDWQEQHQVIEDPDQDEIR</sequence>
<feature type="region of interest" description="Disordered" evidence="1">
    <location>
        <begin position="1"/>
        <end position="70"/>
    </location>
</feature>
<protein>
    <submittedName>
        <fullName evidence="2">Uncharacterized protein</fullName>
    </submittedName>
</protein>
<evidence type="ECO:0000313" key="2">
    <source>
        <dbReference type="EMBL" id="NTY60267.1"/>
    </source>
</evidence>